<evidence type="ECO:0000313" key="3">
    <source>
        <dbReference type="Proteomes" id="UP000541444"/>
    </source>
</evidence>
<dbReference type="EMBL" id="JACGCM010001155">
    <property type="protein sequence ID" value="KAF6160740.1"/>
    <property type="molecule type" value="Genomic_DNA"/>
</dbReference>
<name>A0A7J7N140_9MAGN</name>
<reference evidence="2 3" key="1">
    <citation type="journal article" date="2020" name="IScience">
        <title>Genome Sequencing of the Endangered Kingdonia uniflora (Circaeasteraceae, Ranunculales) Reveals Potential Mechanisms of Evolutionary Specialization.</title>
        <authorList>
            <person name="Sun Y."/>
            <person name="Deng T."/>
            <person name="Zhang A."/>
            <person name="Moore M.J."/>
            <person name="Landis J.B."/>
            <person name="Lin N."/>
            <person name="Zhang H."/>
            <person name="Zhang X."/>
            <person name="Huang J."/>
            <person name="Zhang X."/>
            <person name="Sun H."/>
            <person name="Wang H."/>
        </authorList>
    </citation>
    <scope>NUCLEOTIDE SEQUENCE [LARGE SCALE GENOMIC DNA]</scope>
    <source>
        <strain evidence="2">TB1705</strain>
        <tissue evidence="2">Leaf</tissue>
    </source>
</reference>
<dbReference type="PANTHER" id="PTHR34064">
    <property type="entry name" value="OS04G0672300 PROTEIN"/>
    <property type="match status" value="1"/>
</dbReference>
<comment type="caution">
    <text evidence="2">The sequence shown here is derived from an EMBL/GenBank/DDBJ whole genome shotgun (WGS) entry which is preliminary data.</text>
</comment>
<evidence type="ECO:0000313" key="2">
    <source>
        <dbReference type="EMBL" id="KAF6160740.1"/>
    </source>
</evidence>
<protein>
    <submittedName>
        <fullName evidence="2">Uncharacterized protein</fullName>
    </submittedName>
</protein>
<proteinExistence type="predicted"/>
<gene>
    <name evidence="2" type="ORF">GIB67_035941</name>
</gene>
<organism evidence="2 3">
    <name type="scientific">Kingdonia uniflora</name>
    <dbReference type="NCBI Taxonomy" id="39325"/>
    <lineage>
        <taxon>Eukaryota</taxon>
        <taxon>Viridiplantae</taxon>
        <taxon>Streptophyta</taxon>
        <taxon>Embryophyta</taxon>
        <taxon>Tracheophyta</taxon>
        <taxon>Spermatophyta</taxon>
        <taxon>Magnoliopsida</taxon>
        <taxon>Ranunculales</taxon>
        <taxon>Circaeasteraceae</taxon>
        <taxon>Kingdonia</taxon>
    </lineage>
</organism>
<feature type="transmembrane region" description="Helical" evidence="1">
    <location>
        <begin position="118"/>
        <end position="140"/>
    </location>
</feature>
<keyword evidence="1" id="KW-1133">Transmembrane helix</keyword>
<dbReference type="AlphaFoldDB" id="A0A7J7N140"/>
<dbReference type="PANTHER" id="PTHR34064:SF3">
    <property type="entry name" value="OS04G0672300 PROTEIN"/>
    <property type="match status" value="1"/>
</dbReference>
<dbReference type="OrthoDB" id="1928523at2759"/>
<evidence type="ECO:0000256" key="1">
    <source>
        <dbReference type="SAM" id="Phobius"/>
    </source>
</evidence>
<keyword evidence="1" id="KW-0812">Transmembrane</keyword>
<keyword evidence="3" id="KW-1185">Reference proteome</keyword>
<sequence length="144" mass="15921">MEKNTSAMERTTSVVLDIDSLAKSLDLSSGSPKMNRMLSRKGSCRMERRCGTEDEEIDEASKKTLVKVNSHLEPLITNKTLAQVISSNTLNGGSNIGEMAEGRSKRFNRLTAINPRKILLIFATVSSMGTLILIYFTLAIKRRA</sequence>
<accession>A0A7J7N140</accession>
<keyword evidence="1" id="KW-0472">Membrane</keyword>
<dbReference type="Proteomes" id="UP000541444">
    <property type="component" value="Unassembled WGS sequence"/>
</dbReference>